<dbReference type="SUPFAM" id="SSF54060">
    <property type="entry name" value="His-Me finger endonucleases"/>
    <property type="match status" value="1"/>
</dbReference>
<gene>
    <name evidence="1" type="ORF">UFOVP618_41</name>
</gene>
<dbReference type="InterPro" id="IPR044925">
    <property type="entry name" value="His-Me_finger_sf"/>
</dbReference>
<name>A0A6J5N1T0_9CAUD</name>
<organism evidence="1">
    <name type="scientific">uncultured Caudovirales phage</name>
    <dbReference type="NCBI Taxonomy" id="2100421"/>
    <lineage>
        <taxon>Viruses</taxon>
        <taxon>Duplodnaviria</taxon>
        <taxon>Heunggongvirae</taxon>
        <taxon>Uroviricota</taxon>
        <taxon>Caudoviricetes</taxon>
        <taxon>Peduoviridae</taxon>
        <taxon>Maltschvirus</taxon>
        <taxon>Maltschvirus maltsch</taxon>
    </lineage>
</organism>
<dbReference type="Gene3D" id="3.90.75.20">
    <property type="match status" value="1"/>
</dbReference>
<dbReference type="EMBL" id="LR796587">
    <property type="protein sequence ID" value="CAB4153044.1"/>
    <property type="molecule type" value="Genomic_DNA"/>
</dbReference>
<reference evidence="1" key="1">
    <citation type="submission" date="2020-04" db="EMBL/GenBank/DDBJ databases">
        <authorList>
            <person name="Chiriac C."/>
            <person name="Salcher M."/>
            <person name="Ghai R."/>
            <person name="Kavagutti S V."/>
        </authorList>
    </citation>
    <scope>NUCLEOTIDE SEQUENCE</scope>
</reference>
<evidence type="ECO:0000313" key="1">
    <source>
        <dbReference type="EMBL" id="CAB4153044.1"/>
    </source>
</evidence>
<sequence length="93" mass="11138">MVIMEEVWKHLEENYYISNFGNVTNRSSNRNLKPIKCNEYKSKVTLTLENNSRKKDIFILTEVARKFISESFNRVYRIDKDVFNNRVDNIIVC</sequence>
<accession>A0A6J5N1T0</accession>
<protein>
    <submittedName>
        <fullName evidence="1">Uncharacterized protein</fullName>
    </submittedName>
</protein>
<proteinExistence type="predicted"/>